<evidence type="ECO:0000259" key="4">
    <source>
        <dbReference type="PROSITE" id="PS51720"/>
    </source>
</evidence>
<dbReference type="EMBL" id="AZIM01029495">
    <property type="protein sequence ID" value="ETE56287.1"/>
    <property type="molecule type" value="Genomic_DNA"/>
</dbReference>
<evidence type="ECO:0000256" key="2">
    <source>
        <dbReference type="ARBA" id="ARBA00022741"/>
    </source>
</evidence>
<dbReference type="Gene3D" id="3.40.50.300">
    <property type="entry name" value="P-loop containing nucleotide triphosphate hydrolases"/>
    <property type="match status" value="1"/>
</dbReference>
<dbReference type="AlphaFoldDB" id="V8N400"/>
<evidence type="ECO:0000313" key="5">
    <source>
        <dbReference type="EMBL" id="ETE56287.1"/>
    </source>
</evidence>
<protein>
    <submittedName>
        <fullName evidence="5">GTPase IMAP family member 4</fullName>
    </submittedName>
</protein>
<dbReference type="Proteomes" id="UP000018936">
    <property type="component" value="Unassembled WGS sequence"/>
</dbReference>
<proteinExistence type="inferred from homology"/>
<comment type="similarity">
    <text evidence="1">Belongs to the TRAFAC class TrmE-Era-EngA-EngB-Septin-like GTPase superfamily. AIG1/Toc34/Toc159-like paraseptin GTPase family. IAN subfamily.</text>
</comment>
<name>V8N400_OPHHA</name>
<dbReference type="InterPro" id="IPR045058">
    <property type="entry name" value="GIMA/IAN/Toc"/>
</dbReference>
<keyword evidence="3" id="KW-0342">GTP-binding</keyword>
<feature type="domain" description="AIG1-type G" evidence="4">
    <location>
        <begin position="1"/>
        <end position="201"/>
    </location>
</feature>
<keyword evidence="2" id="KW-0547">Nucleotide-binding</keyword>
<feature type="non-terminal residue" evidence="5">
    <location>
        <position position="1"/>
    </location>
</feature>
<reference evidence="5 6" key="1">
    <citation type="journal article" date="2013" name="Proc. Natl. Acad. Sci. U.S.A.">
        <title>The king cobra genome reveals dynamic gene evolution and adaptation in the snake venom system.</title>
        <authorList>
            <person name="Vonk F.J."/>
            <person name="Casewell N.R."/>
            <person name="Henkel C.V."/>
            <person name="Heimberg A.M."/>
            <person name="Jansen H.J."/>
            <person name="McCleary R.J."/>
            <person name="Kerkkamp H.M."/>
            <person name="Vos R.A."/>
            <person name="Guerreiro I."/>
            <person name="Calvete J.J."/>
            <person name="Wuster W."/>
            <person name="Woods A.E."/>
            <person name="Logan J.M."/>
            <person name="Harrison R.A."/>
            <person name="Castoe T.A."/>
            <person name="de Koning A.P."/>
            <person name="Pollock D.D."/>
            <person name="Yandell M."/>
            <person name="Calderon D."/>
            <person name="Renjifo C."/>
            <person name="Currier R.B."/>
            <person name="Salgado D."/>
            <person name="Pla D."/>
            <person name="Sanz L."/>
            <person name="Hyder A.S."/>
            <person name="Ribeiro J.M."/>
            <person name="Arntzen J.W."/>
            <person name="van den Thillart G.E."/>
            <person name="Boetzer M."/>
            <person name="Pirovano W."/>
            <person name="Dirks R.P."/>
            <person name="Spaink H.P."/>
            <person name="Duboule D."/>
            <person name="McGlinn E."/>
            <person name="Kini R.M."/>
            <person name="Richardson M.K."/>
        </authorList>
    </citation>
    <scope>NUCLEOTIDE SEQUENCE</scope>
    <source>
        <tissue evidence="5">Blood</tissue>
    </source>
</reference>
<dbReference type="CDD" id="cd01852">
    <property type="entry name" value="AIG1"/>
    <property type="match status" value="1"/>
</dbReference>
<sequence>PERRIVLVGKTGSGKSATGNTILGGNIFELRLLATSTTTNSCQKEETLRNGRKIVVVDTPGFFDSRRPERENLAEVKKCVRFCLPGPHAILWVVHPGYSSSEEDMARLIHGIFGSKGKHYMILLFTRQDELNGASLENSVDFPKKQEYLASCGNRYLLFNNKAEGEEREAQVDHLMKMIDELVEKNGGAPYYTEDMQKSAKKNLPGCSIQ</sequence>
<keyword evidence="6" id="KW-1185">Reference proteome</keyword>
<accession>V8N400</accession>
<evidence type="ECO:0000256" key="3">
    <source>
        <dbReference type="ARBA" id="ARBA00023134"/>
    </source>
</evidence>
<dbReference type="GO" id="GO:0005525">
    <property type="term" value="F:GTP binding"/>
    <property type="evidence" value="ECO:0007669"/>
    <property type="project" value="UniProtKB-KW"/>
</dbReference>
<dbReference type="PANTHER" id="PTHR10903">
    <property type="entry name" value="GTPASE, IMAP FAMILY MEMBER-RELATED"/>
    <property type="match status" value="1"/>
</dbReference>
<dbReference type="SUPFAM" id="SSF52540">
    <property type="entry name" value="P-loop containing nucleoside triphosphate hydrolases"/>
    <property type="match status" value="1"/>
</dbReference>
<dbReference type="FunFam" id="3.40.50.300:FF:000366">
    <property type="entry name" value="GTPase, IMAP family member 2"/>
    <property type="match status" value="1"/>
</dbReference>
<dbReference type="PANTHER" id="PTHR10903:SF170">
    <property type="entry name" value="GTPASE IMAP FAMILY MEMBER 7"/>
    <property type="match status" value="1"/>
</dbReference>
<comment type="caution">
    <text evidence="5">The sequence shown here is derived from an EMBL/GenBank/DDBJ whole genome shotgun (WGS) entry which is preliminary data.</text>
</comment>
<dbReference type="OrthoDB" id="8954335at2759"/>
<evidence type="ECO:0000313" key="6">
    <source>
        <dbReference type="Proteomes" id="UP000018936"/>
    </source>
</evidence>
<gene>
    <name evidence="5" type="primary">Gimap4</name>
    <name evidence="5" type="ORF">L345_18002</name>
</gene>
<dbReference type="InterPro" id="IPR027417">
    <property type="entry name" value="P-loop_NTPase"/>
</dbReference>
<organism evidence="5 6">
    <name type="scientific">Ophiophagus hannah</name>
    <name type="common">King cobra</name>
    <name type="synonym">Naja hannah</name>
    <dbReference type="NCBI Taxonomy" id="8665"/>
    <lineage>
        <taxon>Eukaryota</taxon>
        <taxon>Metazoa</taxon>
        <taxon>Chordata</taxon>
        <taxon>Craniata</taxon>
        <taxon>Vertebrata</taxon>
        <taxon>Euteleostomi</taxon>
        <taxon>Lepidosauria</taxon>
        <taxon>Squamata</taxon>
        <taxon>Bifurcata</taxon>
        <taxon>Unidentata</taxon>
        <taxon>Episquamata</taxon>
        <taxon>Toxicofera</taxon>
        <taxon>Serpentes</taxon>
        <taxon>Colubroidea</taxon>
        <taxon>Elapidae</taxon>
        <taxon>Elapinae</taxon>
        <taxon>Ophiophagus</taxon>
    </lineage>
</organism>
<evidence type="ECO:0000256" key="1">
    <source>
        <dbReference type="ARBA" id="ARBA00008535"/>
    </source>
</evidence>
<dbReference type="InterPro" id="IPR006703">
    <property type="entry name" value="G_AIG1"/>
</dbReference>
<dbReference type="PROSITE" id="PS51720">
    <property type="entry name" value="G_AIG1"/>
    <property type="match status" value="1"/>
</dbReference>
<dbReference type="Pfam" id="PF04548">
    <property type="entry name" value="AIG1"/>
    <property type="match status" value="1"/>
</dbReference>